<evidence type="ECO:0000313" key="4">
    <source>
        <dbReference type="Proteomes" id="UP000070119"/>
    </source>
</evidence>
<dbReference type="EMBL" id="LNJU01000005">
    <property type="protein sequence ID" value="KWZ53737.1"/>
    <property type="molecule type" value="Genomic_DNA"/>
</dbReference>
<proteinExistence type="predicted"/>
<reference evidence="3 4" key="1">
    <citation type="submission" date="2015-11" db="EMBL/GenBank/DDBJ databases">
        <authorList>
            <person name="Sahl J."/>
            <person name="Wagner D."/>
            <person name="Keim P."/>
        </authorList>
    </citation>
    <scope>NUCLEOTIDE SEQUENCE [LARGE SCALE GENOMIC DNA]</scope>
    <source>
        <strain evidence="3 4">MSMB1157</strain>
    </source>
</reference>
<dbReference type="InterPro" id="IPR046554">
    <property type="entry name" value="DUF6708"/>
</dbReference>
<comment type="caution">
    <text evidence="3">The sequence shown here is derived from an EMBL/GenBank/DDBJ whole genome shotgun (WGS) entry which is preliminary data.</text>
</comment>
<gene>
    <name evidence="3" type="ORF">WK57_32895</name>
</gene>
<keyword evidence="1" id="KW-1133">Transmembrane helix</keyword>
<evidence type="ECO:0000259" key="2">
    <source>
        <dbReference type="Pfam" id="PF20455"/>
    </source>
</evidence>
<keyword evidence="1" id="KW-0812">Transmembrane</keyword>
<organism evidence="3 4">
    <name type="scientific">Burkholderia ubonensis</name>
    <dbReference type="NCBI Taxonomy" id="101571"/>
    <lineage>
        <taxon>Bacteria</taxon>
        <taxon>Pseudomonadati</taxon>
        <taxon>Pseudomonadota</taxon>
        <taxon>Betaproteobacteria</taxon>
        <taxon>Burkholderiales</taxon>
        <taxon>Burkholderiaceae</taxon>
        <taxon>Burkholderia</taxon>
        <taxon>Burkholderia cepacia complex</taxon>
    </lineage>
</organism>
<evidence type="ECO:0000313" key="3">
    <source>
        <dbReference type="EMBL" id="KWZ53737.1"/>
    </source>
</evidence>
<protein>
    <recommendedName>
        <fullName evidence="2">DUF6708 domain-containing protein</fullName>
    </recommendedName>
</protein>
<dbReference type="Pfam" id="PF20455">
    <property type="entry name" value="DUF6708"/>
    <property type="match status" value="1"/>
</dbReference>
<sequence>MDGDNVIDTFSVGHFFGRDKQPVRQIWKFIVVYMEQGPQALPKDMVIGTSTSRSWANCFLWAKSYCDIFLPIPLVNWVAAALVTCMRWLVMQSCKDPVWPAEIEATSAIEPNDPHQWAEPKITGEFAKDDKVWAAMLARAKRRDKQEH</sequence>
<evidence type="ECO:0000256" key="1">
    <source>
        <dbReference type="SAM" id="Phobius"/>
    </source>
</evidence>
<feature type="domain" description="DUF6708" evidence="2">
    <location>
        <begin position="3"/>
        <end position="110"/>
    </location>
</feature>
<dbReference type="AlphaFoldDB" id="A0AA40R5U8"/>
<dbReference type="Proteomes" id="UP000070119">
    <property type="component" value="Chromosome 2"/>
</dbReference>
<feature type="transmembrane region" description="Helical" evidence="1">
    <location>
        <begin position="68"/>
        <end position="90"/>
    </location>
</feature>
<name>A0AA40R5U8_9BURK</name>
<accession>A0AA40R5U8</accession>
<keyword evidence="1" id="KW-0472">Membrane</keyword>